<dbReference type="AlphaFoldDB" id="A0A6A4Q705"/>
<dbReference type="Pfam" id="PF10536">
    <property type="entry name" value="PMD"/>
    <property type="match status" value="1"/>
</dbReference>
<dbReference type="InterPro" id="IPR019557">
    <property type="entry name" value="AminoTfrase-like_pln_mobile"/>
</dbReference>
<gene>
    <name evidence="2" type="ORF">Lalb_Chr07g0181381</name>
</gene>
<dbReference type="EMBL" id="WOCE01000007">
    <property type="protein sequence ID" value="KAE9609945.1"/>
    <property type="molecule type" value="Genomic_DNA"/>
</dbReference>
<sequence>MIGGELLPDKSNNRVHLMYLPLLRDLTRVHRYSWGSACLANLYREMCRATKPNAKAMGGCLTLLQS</sequence>
<dbReference type="OrthoDB" id="1936739at2759"/>
<proteinExistence type="predicted"/>
<evidence type="ECO:0000313" key="2">
    <source>
        <dbReference type="EMBL" id="KAE9609945.1"/>
    </source>
</evidence>
<dbReference type="Proteomes" id="UP000447434">
    <property type="component" value="Chromosome 7"/>
</dbReference>
<evidence type="ECO:0000259" key="1">
    <source>
        <dbReference type="Pfam" id="PF10536"/>
    </source>
</evidence>
<dbReference type="PANTHER" id="PTHR46033:SF8">
    <property type="entry name" value="PROTEIN MAINTENANCE OF MERISTEMS-LIKE"/>
    <property type="match status" value="1"/>
</dbReference>
<dbReference type="InterPro" id="IPR044824">
    <property type="entry name" value="MAIN-like"/>
</dbReference>
<organism evidence="2 3">
    <name type="scientific">Lupinus albus</name>
    <name type="common">White lupine</name>
    <name type="synonym">Lupinus termis</name>
    <dbReference type="NCBI Taxonomy" id="3870"/>
    <lineage>
        <taxon>Eukaryota</taxon>
        <taxon>Viridiplantae</taxon>
        <taxon>Streptophyta</taxon>
        <taxon>Embryophyta</taxon>
        <taxon>Tracheophyta</taxon>
        <taxon>Spermatophyta</taxon>
        <taxon>Magnoliopsida</taxon>
        <taxon>eudicotyledons</taxon>
        <taxon>Gunneridae</taxon>
        <taxon>Pentapetalae</taxon>
        <taxon>rosids</taxon>
        <taxon>fabids</taxon>
        <taxon>Fabales</taxon>
        <taxon>Fabaceae</taxon>
        <taxon>Papilionoideae</taxon>
        <taxon>50 kb inversion clade</taxon>
        <taxon>genistoids sensu lato</taxon>
        <taxon>core genistoids</taxon>
        <taxon>Genisteae</taxon>
        <taxon>Lupinus</taxon>
    </lineage>
</organism>
<name>A0A6A4Q705_LUPAL</name>
<reference evidence="3" key="1">
    <citation type="journal article" date="2020" name="Nat. Commun.">
        <title>Genome sequence of the cluster root forming white lupin.</title>
        <authorList>
            <person name="Hufnagel B."/>
            <person name="Marques A."/>
            <person name="Soriano A."/>
            <person name="Marques L."/>
            <person name="Divol F."/>
            <person name="Doumas P."/>
            <person name="Sallet E."/>
            <person name="Mancinotti D."/>
            <person name="Carrere S."/>
            <person name="Marande W."/>
            <person name="Arribat S."/>
            <person name="Keller J."/>
            <person name="Huneau C."/>
            <person name="Blein T."/>
            <person name="Aime D."/>
            <person name="Laguerre M."/>
            <person name="Taylor J."/>
            <person name="Schubert V."/>
            <person name="Nelson M."/>
            <person name="Geu-Flores F."/>
            <person name="Crespi M."/>
            <person name="Gallardo-Guerrero K."/>
            <person name="Delaux P.-M."/>
            <person name="Salse J."/>
            <person name="Berges H."/>
            <person name="Guyot R."/>
            <person name="Gouzy J."/>
            <person name="Peret B."/>
        </authorList>
    </citation>
    <scope>NUCLEOTIDE SEQUENCE [LARGE SCALE GENOMIC DNA]</scope>
    <source>
        <strain evidence="3">cv. Amiga</strain>
    </source>
</reference>
<dbReference type="GO" id="GO:0010073">
    <property type="term" value="P:meristem maintenance"/>
    <property type="evidence" value="ECO:0007669"/>
    <property type="project" value="InterPro"/>
</dbReference>
<keyword evidence="3" id="KW-1185">Reference proteome</keyword>
<dbReference type="PANTHER" id="PTHR46033">
    <property type="entry name" value="PROTEIN MAIN-LIKE 2"/>
    <property type="match status" value="1"/>
</dbReference>
<evidence type="ECO:0000313" key="3">
    <source>
        <dbReference type="Proteomes" id="UP000447434"/>
    </source>
</evidence>
<accession>A0A6A4Q705</accession>
<feature type="domain" description="Aminotransferase-like plant mobile" evidence="1">
    <location>
        <begin position="1"/>
        <end position="65"/>
    </location>
</feature>
<protein>
    <recommendedName>
        <fullName evidence="1">Aminotransferase-like plant mobile domain-containing protein</fullName>
    </recommendedName>
</protein>
<comment type="caution">
    <text evidence="2">The sequence shown here is derived from an EMBL/GenBank/DDBJ whole genome shotgun (WGS) entry which is preliminary data.</text>
</comment>